<dbReference type="Pfam" id="PF13307">
    <property type="entry name" value="Helicase_C_2"/>
    <property type="match status" value="1"/>
</dbReference>
<protein>
    <recommendedName>
        <fullName evidence="9">ATP-dependent helicase DinG</fullName>
        <ecNumber evidence="7">5.6.2.3</ecNumber>
    </recommendedName>
    <alternativeName>
        <fullName evidence="10">DNA 5'-3' helicase DinG</fullName>
    </alternativeName>
</protein>
<dbReference type="Gene3D" id="3.40.50.300">
    <property type="entry name" value="P-loop containing nucleotide triphosphate hydrolases"/>
    <property type="match status" value="2"/>
</dbReference>
<name>A0A3N4ZQN1_9MICO</name>
<dbReference type="GO" id="GO:0003676">
    <property type="term" value="F:nucleic acid binding"/>
    <property type="evidence" value="ECO:0007669"/>
    <property type="project" value="InterPro"/>
</dbReference>
<dbReference type="InterPro" id="IPR014013">
    <property type="entry name" value="Helic_SF1/SF2_ATP-bd_DinG/Rad3"/>
</dbReference>
<evidence type="ECO:0000256" key="2">
    <source>
        <dbReference type="ARBA" id="ARBA00022741"/>
    </source>
</evidence>
<keyword evidence="2" id="KW-0547">Nucleotide-binding</keyword>
<evidence type="ECO:0000256" key="10">
    <source>
        <dbReference type="ARBA" id="ARBA00079061"/>
    </source>
</evidence>
<dbReference type="Pfam" id="PF00270">
    <property type="entry name" value="DEAD"/>
    <property type="match status" value="1"/>
</dbReference>
<dbReference type="PANTHER" id="PTHR11472">
    <property type="entry name" value="DNA REPAIR DEAD HELICASE RAD3/XP-D SUBFAMILY MEMBER"/>
    <property type="match status" value="1"/>
</dbReference>
<dbReference type="SUPFAM" id="SSF52540">
    <property type="entry name" value="P-loop containing nucleoside triphosphate hydrolases"/>
    <property type="match status" value="1"/>
</dbReference>
<dbReference type="PROSITE" id="PS51193">
    <property type="entry name" value="HELICASE_ATP_BIND_2"/>
    <property type="match status" value="1"/>
</dbReference>
<dbReference type="InterPro" id="IPR006555">
    <property type="entry name" value="ATP-dep_Helicase_C"/>
</dbReference>
<dbReference type="GO" id="GO:0006139">
    <property type="term" value="P:nucleobase-containing compound metabolic process"/>
    <property type="evidence" value="ECO:0007669"/>
    <property type="project" value="InterPro"/>
</dbReference>
<comment type="similarity">
    <text evidence="6">Belongs to the helicase family. DinG subfamily.</text>
</comment>
<evidence type="ECO:0000256" key="1">
    <source>
        <dbReference type="ARBA" id="ARBA00001966"/>
    </source>
</evidence>
<sequence length="679" mass="71300">MGADTGALLDAAVAAVSGARREGQLRMAEAVAQTLDDRTHLLVQAGTGTGKSLAYLVPVLAHAVEKGERAVVSTATLALQRQVLAHDAPLVADIVAERTGARPKVALLKGWQNYLCLHKVAGGYPVEEEPGLFAVSAATDGGLPAGGAPVEPPTDRHGSEPALAGREGLGEQVLRLRAWSEETGTGDRDDLVPGVSERAWRQVSVTRMECLGQRCPMISECFPEAARVSAREADVVVTNHAMLGIAASGSPGVLPEHDVLVVDEAHELAERVTAQATAELSASVVERTARLARRHAGVGLANLEAAATSLRARLEVVPDGRLVHGLPADLRDAVILVEAGAREAVGAMKPEPGAEDAGGRAMARSAMVVLHEIAERLLGDSVAARRDVLWCERPRGGLEQPRLRLAPLDVAGPVATQLLAGRAAVLTSATLALGGTFDPMARSLGLTLDDATPWRGLDVGSPFDYARQGILYTARHLPPPGRDGTSEQALEELVALVRAAGGATLGLFSSRRAAEAATERLRAELDTPVLCQGEDQLPTLVRRFVEDEATSLMGTLSLWQGVDVPGPTCRLVVIDRIPFPRPDDPVKQARSEVVAAAGGNAFMSVAATHAALLLAQGAGRLVRRIDDRGVVAVLDPRLATARYGTFLTRSMPPLWPTSDGELTRAALRRLSAGTAAVSH</sequence>
<dbReference type="InterPro" id="IPR011545">
    <property type="entry name" value="DEAD/DEAH_box_helicase_dom"/>
</dbReference>
<dbReference type="Proteomes" id="UP000280726">
    <property type="component" value="Unassembled WGS sequence"/>
</dbReference>
<dbReference type="EMBL" id="RKRA01000001">
    <property type="protein sequence ID" value="RPF27898.1"/>
    <property type="molecule type" value="Genomic_DNA"/>
</dbReference>
<dbReference type="SMART" id="SM00487">
    <property type="entry name" value="DEXDc"/>
    <property type="match status" value="1"/>
</dbReference>
<organism evidence="13 14">
    <name type="scientific">Georgenia muralis</name>
    <dbReference type="NCBI Taxonomy" id="154117"/>
    <lineage>
        <taxon>Bacteria</taxon>
        <taxon>Bacillati</taxon>
        <taxon>Actinomycetota</taxon>
        <taxon>Actinomycetes</taxon>
        <taxon>Micrococcales</taxon>
        <taxon>Bogoriellaceae</taxon>
        <taxon>Georgenia</taxon>
    </lineage>
</organism>
<reference evidence="13 14" key="1">
    <citation type="submission" date="2018-11" db="EMBL/GenBank/DDBJ databases">
        <title>Sequencing the genomes of 1000 actinobacteria strains.</title>
        <authorList>
            <person name="Klenk H.-P."/>
        </authorList>
    </citation>
    <scope>NUCLEOTIDE SEQUENCE [LARGE SCALE GENOMIC DNA]</scope>
    <source>
        <strain evidence="13 14">DSM 14418</strain>
    </source>
</reference>
<evidence type="ECO:0000313" key="13">
    <source>
        <dbReference type="EMBL" id="RPF27898.1"/>
    </source>
</evidence>
<keyword evidence="14" id="KW-1185">Reference proteome</keyword>
<comment type="caution">
    <text evidence="13">The sequence shown here is derived from an EMBL/GenBank/DDBJ whole genome shotgun (WGS) entry which is preliminary data.</text>
</comment>
<feature type="region of interest" description="Disordered" evidence="11">
    <location>
        <begin position="143"/>
        <end position="163"/>
    </location>
</feature>
<keyword evidence="3" id="KW-0378">Hydrolase</keyword>
<dbReference type="PANTHER" id="PTHR11472:SF34">
    <property type="entry name" value="REGULATOR OF TELOMERE ELONGATION HELICASE 1"/>
    <property type="match status" value="1"/>
</dbReference>
<evidence type="ECO:0000256" key="4">
    <source>
        <dbReference type="ARBA" id="ARBA00022806"/>
    </source>
</evidence>
<gene>
    <name evidence="13" type="ORF">EDD32_2401</name>
</gene>
<dbReference type="AlphaFoldDB" id="A0A3N4ZQN1"/>
<dbReference type="RefSeq" id="WP_246006108.1">
    <property type="nucleotide sequence ID" value="NZ_RKRA01000001.1"/>
</dbReference>
<evidence type="ECO:0000256" key="6">
    <source>
        <dbReference type="ARBA" id="ARBA00038058"/>
    </source>
</evidence>
<accession>A0A3N4ZQN1</accession>
<dbReference type="InterPro" id="IPR014001">
    <property type="entry name" value="Helicase_ATP-bd"/>
</dbReference>
<evidence type="ECO:0000256" key="7">
    <source>
        <dbReference type="ARBA" id="ARBA00044969"/>
    </source>
</evidence>
<evidence type="ECO:0000313" key="14">
    <source>
        <dbReference type="Proteomes" id="UP000280726"/>
    </source>
</evidence>
<feature type="domain" description="Helicase ATP-binding" evidence="12">
    <location>
        <begin position="10"/>
        <end position="324"/>
    </location>
</feature>
<dbReference type="InterPro" id="IPR027417">
    <property type="entry name" value="P-loop_NTPase"/>
</dbReference>
<dbReference type="EC" id="5.6.2.3" evidence="7"/>
<comment type="cofactor">
    <cofactor evidence="1">
        <name>[4Fe-4S] cluster</name>
        <dbReference type="ChEBI" id="CHEBI:49883"/>
    </cofactor>
</comment>
<evidence type="ECO:0000256" key="9">
    <source>
        <dbReference type="ARBA" id="ARBA00073590"/>
    </source>
</evidence>
<keyword evidence="4 13" id="KW-0347">Helicase</keyword>
<comment type="catalytic activity">
    <reaction evidence="8">
        <text>ATP + H2O = ADP + phosphate + H(+)</text>
        <dbReference type="Rhea" id="RHEA:13065"/>
        <dbReference type="ChEBI" id="CHEBI:15377"/>
        <dbReference type="ChEBI" id="CHEBI:15378"/>
        <dbReference type="ChEBI" id="CHEBI:30616"/>
        <dbReference type="ChEBI" id="CHEBI:43474"/>
        <dbReference type="ChEBI" id="CHEBI:456216"/>
        <dbReference type="EC" id="5.6.2.3"/>
    </reaction>
</comment>
<dbReference type="GO" id="GO:0043139">
    <property type="term" value="F:5'-3' DNA helicase activity"/>
    <property type="evidence" value="ECO:0007669"/>
    <property type="project" value="UniProtKB-EC"/>
</dbReference>
<dbReference type="FunFam" id="3.40.50.300:FF:000437">
    <property type="entry name" value="ATP-dependent DNA helicase DinG"/>
    <property type="match status" value="1"/>
</dbReference>
<evidence type="ECO:0000256" key="11">
    <source>
        <dbReference type="SAM" id="MobiDB-lite"/>
    </source>
</evidence>
<evidence type="ECO:0000256" key="3">
    <source>
        <dbReference type="ARBA" id="ARBA00022801"/>
    </source>
</evidence>
<evidence type="ECO:0000256" key="8">
    <source>
        <dbReference type="ARBA" id="ARBA00048954"/>
    </source>
</evidence>
<keyword evidence="5" id="KW-0067">ATP-binding</keyword>
<dbReference type="InterPro" id="IPR045028">
    <property type="entry name" value="DinG/Rad3-like"/>
</dbReference>
<dbReference type="SMART" id="SM00491">
    <property type="entry name" value="HELICc2"/>
    <property type="match status" value="1"/>
</dbReference>
<proteinExistence type="inferred from homology"/>
<evidence type="ECO:0000256" key="5">
    <source>
        <dbReference type="ARBA" id="ARBA00022840"/>
    </source>
</evidence>
<evidence type="ECO:0000259" key="12">
    <source>
        <dbReference type="PROSITE" id="PS51193"/>
    </source>
</evidence>
<dbReference type="GO" id="GO:0005524">
    <property type="term" value="F:ATP binding"/>
    <property type="evidence" value="ECO:0007669"/>
    <property type="project" value="UniProtKB-KW"/>
</dbReference>
<dbReference type="GO" id="GO:0016818">
    <property type="term" value="F:hydrolase activity, acting on acid anhydrides, in phosphorus-containing anhydrides"/>
    <property type="evidence" value="ECO:0007669"/>
    <property type="project" value="InterPro"/>
</dbReference>